<dbReference type="InterPro" id="IPR007110">
    <property type="entry name" value="Ig-like_dom"/>
</dbReference>
<keyword evidence="4 7" id="KW-0472">Membrane</keyword>
<feature type="compositionally biased region" description="Basic and acidic residues" evidence="6">
    <location>
        <begin position="1"/>
        <end position="10"/>
    </location>
</feature>
<organism evidence="9 10">
    <name type="scientific">Hippocampus comes</name>
    <name type="common">Tiger tail seahorse</name>
    <dbReference type="NCBI Taxonomy" id="109280"/>
    <lineage>
        <taxon>Eukaryota</taxon>
        <taxon>Metazoa</taxon>
        <taxon>Chordata</taxon>
        <taxon>Craniata</taxon>
        <taxon>Vertebrata</taxon>
        <taxon>Euteleostomi</taxon>
        <taxon>Actinopterygii</taxon>
        <taxon>Neopterygii</taxon>
        <taxon>Teleostei</taxon>
        <taxon>Neoteleostei</taxon>
        <taxon>Acanthomorphata</taxon>
        <taxon>Syngnathiaria</taxon>
        <taxon>Syngnathiformes</taxon>
        <taxon>Syngnathoidei</taxon>
        <taxon>Syngnathidae</taxon>
        <taxon>Hippocampus</taxon>
    </lineage>
</organism>
<dbReference type="InterPro" id="IPR036179">
    <property type="entry name" value="Ig-like_dom_sf"/>
</dbReference>
<feature type="transmembrane region" description="Helical" evidence="7">
    <location>
        <begin position="605"/>
        <end position="628"/>
    </location>
</feature>
<dbReference type="SMART" id="SM00409">
    <property type="entry name" value="IG"/>
    <property type="match status" value="4"/>
</dbReference>
<reference evidence="9" key="1">
    <citation type="submission" date="2025-08" db="UniProtKB">
        <authorList>
            <consortium name="Ensembl"/>
        </authorList>
    </citation>
    <scope>IDENTIFICATION</scope>
</reference>
<feature type="transmembrane region" description="Helical" evidence="7">
    <location>
        <begin position="45"/>
        <end position="64"/>
    </location>
</feature>
<name>A0A3Q3DJ19_HIPCM</name>
<dbReference type="AlphaFoldDB" id="A0A3Q3DJ19"/>
<keyword evidence="5" id="KW-1015">Disulfide bond</keyword>
<evidence type="ECO:0000259" key="8">
    <source>
        <dbReference type="PROSITE" id="PS50835"/>
    </source>
</evidence>
<feature type="domain" description="Ig-like" evidence="8">
    <location>
        <begin position="293"/>
        <end position="372"/>
    </location>
</feature>
<dbReference type="PANTHER" id="PTHR45889">
    <property type="entry name" value="IG-LIKE DOMAIN-CONTAINING PROTEIN"/>
    <property type="match status" value="1"/>
</dbReference>
<dbReference type="GO" id="GO:0035020">
    <property type="term" value="P:regulation of Rac protein signal transduction"/>
    <property type="evidence" value="ECO:0007669"/>
    <property type="project" value="TreeGrafter"/>
</dbReference>
<dbReference type="InterPro" id="IPR003598">
    <property type="entry name" value="Ig_sub2"/>
</dbReference>
<comment type="subcellular location">
    <subcellularLocation>
        <location evidence="1">Membrane</location>
        <topology evidence="1">Single-pass membrane protein</topology>
    </subcellularLocation>
</comment>
<dbReference type="Pfam" id="PF13895">
    <property type="entry name" value="Ig_2"/>
    <property type="match status" value="1"/>
</dbReference>
<dbReference type="Proteomes" id="UP000264820">
    <property type="component" value="Unplaced"/>
</dbReference>
<feature type="domain" description="Ig-like" evidence="8">
    <location>
        <begin position="184"/>
        <end position="287"/>
    </location>
</feature>
<dbReference type="GO" id="GO:0016020">
    <property type="term" value="C:membrane"/>
    <property type="evidence" value="ECO:0007669"/>
    <property type="project" value="UniProtKB-SubCell"/>
</dbReference>
<keyword evidence="3 7" id="KW-1133">Transmembrane helix</keyword>
<dbReference type="InterPro" id="IPR003599">
    <property type="entry name" value="Ig_sub"/>
</dbReference>
<feature type="region of interest" description="Disordered" evidence="6">
    <location>
        <begin position="1"/>
        <end position="22"/>
    </location>
</feature>
<evidence type="ECO:0000256" key="6">
    <source>
        <dbReference type="SAM" id="MobiDB-lite"/>
    </source>
</evidence>
<feature type="domain" description="Ig-like" evidence="8">
    <location>
        <begin position="468"/>
        <end position="554"/>
    </location>
</feature>
<keyword evidence="2 7" id="KW-0812">Transmembrane</keyword>
<evidence type="ECO:0000256" key="3">
    <source>
        <dbReference type="ARBA" id="ARBA00022989"/>
    </source>
</evidence>
<dbReference type="SMART" id="SM00408">
    <property type="entry name" value="IGc2"/>
    <property type="match status" value="4"/>
</dbReference>
<dbReference type="InterPro" id="IPR013783">
    <property type="entry name" value="Ig-like_fold"/>
</dbReference>
<evidence type="ECO:0000256" key="4">
    <source>
        <dbReference type="ARBA" id="ARBA00023136"/>
    </source>
</evidence>
<dbReference type="Gene3D" id="2.60.40.10">
    <property type="entry name" value="Immunoglobulins"/>
    <property type="match status" value="5"/>
</dbReference>
<evidence type="ECO:0000256" key="1">
    <source>
        <dbReference type="ARBA" id="ARBA00004167"/>
    </source>
</evidence>
<feature type="region of interest" description="Disordered" evidence="6">
    <location>
        <begin position="680"/>
        <end position="700"/>
    </location>
</feature>
<dbReference type="GO" id="GO:0043184">
    <property type="term" value="F:vascular endothelial growth factor receptor 2 binding"/>
    <property type="evidence" value="ECO:0007669"/>
    <property type="project" value="TreeGrafter"/>
</dbReference>
<sequence length="733" mass="80365">MCVRFQDHSMLHPPPPPASLTRTFTCTSDGTPQHRSTSMDARHSACLLAGLVFLLHGFTAWAVVEVSMEDRVEVLKGETAQITCMFTSDDGFGALTIQWFYVSKTGEKHSIYYQDATTQMVERSTSFTDRIMVNVTVATREVVLTITDVQIKDQLEFICLVKSLTDGVSEGRTKLLVFERPDSPTIEGVQTGIYVYETTPSKIGSCEVKNGFPKPNITWYRNNAPIQGDSDEVKIMPSTTIESSGLFSVRSELSLKVMKEDKDAQFYCKVTYLVPGGTRMTETNRINITVYYPSTAVNVWVESPKGKIKEGDSIMFHCYGNGNTPSSVYIIKHGEKEYAVESNTLILENVTRLQNGYYECNSMDMETYEELSGNTTVFVHYLEPAVVLPTNIEIAQGEELTATCNALSSLQTHTAWFKNGRLVSFGHTLIVKDVTFDTAGAYTCVVTVPEIDGMEEMETLRVTVKGAPQIMKPEHTDLEESVANTVELTCHVRGFPSPQIIWTTADGKILETTSQNEMEDGVHSMVSMEVTSDLTAFCNASNEYGADALAFNIKAIVYTTAAATTTSTSTNRTSTLSSSTVVRITAAATTTSTSTLSSSTESNGVIIAVIIICILLLAILGSVLYFLYKKGKICGRSGKQDLTKEKSSKDNIVVEMKSDNTEDAVLLGVNGEKLLRSPQVDIRPTKPSPKTSCSPLTHHSSPSFSSLLVCFSCGVTNSEEEATAVTRQHSETH</sequence>
<dbReference type="PANTHER" id="PTHR45889:SF3">
    <property type="entry name" value="CELL ADHESION MOLECULE 4"/>
    <property type="match status" value="1"/>
</dbReference>
<evidence type="ECO:0000313" key="10">
    <source>
        <dbReference type="Proteomes" id="UP000264820"/>
    </source>
</evidence>
<dbReference type="SUPFAM" id="SSF48726">
    <property type="entry name" value="Immunoglobulin"/>
    <property type="match status" value="5"/>
</dbReference>
<protein>
    <submittedName>
        <fullName evidence="9">Melanoma cell adhesion molecule b</fullName>
    </submittedName>
</protein>
<dbReference type="GO" id="GO:0044291">
    <property type="term" value="C:cell-cell contact zone"/>
    <property type="evidence" value="ECO:0007669"/>
    <property type="project" value="TreeGrafter"/>
</dbReference>
<accession>A0A3Q3DJ19</accession>
<dbReference type="STRING" id="109280.ENSHCOP00000013490"/>
<dbReference type="CDD" id="cd00098">
    <property type="entry name" value="IgC1"/>
    <property type="match status" value="1"/>
</dbReference>
<dbReference type="Ensembl" id="ENSHCOT00000020835.1">
    <property type="protein sequence ID" value="ENSHCOP00000013490.1"/>
    <property type="gene ID" value="ENSHCOG00000016662.1"/>
</dbReference>
<evidence type="ECO:0000256" key="2">
    <source>
        <dbReference type="ARBA" id="ARBA00022692"/>
    </source>
</evidence>
<evidence type="ECO:0000313" key="9">
    <source>
        <dbReference type="Ensembl" id="ENSHCOP00000013490.1"/>
    </source>
</evidence>
<dbReference type="GeneTree" id="ENSGT00940000155838"/>
<evidence type="ECO:0000256" key="7">
    <source>
        <dbReference type="SAM" id="Phobius"/>
    </source>
</evidence>
<keyword evidence="10" id="KW-1185">Reference proteome</keyword>
<dbReference type="GO" id="GO:0061041">
    <property type="term" value="P:regulation of wound healing"/>
    <property type="evidence" value="ECO:0007669"/>
    <property type="project" value="TreeGrafter"/>
</dbReference>
<dbReference type="InterPro" id="IPR013162">
    <property type="entry name" value="CD80_C2-set"/>
</dbReference>
<dbReference type="PROSITE" id="PS50835">
    <property type="entry name" value="IG_LIKE"/>
    <property type="match status" value="5"/>
</dbReference>
<dbReference type="Pfam" id="PF08205">
    <property type="entry name" value="C2-set_2"/>
    <property type="match status" value="1"/>
</dbReference>
<feature type="domain" description="Ig-like" evidence="8">
    <location>
        <begin position="384"/>
        <end position="461"/>
    </location>
</feature>
<feature type="domain" description="Ig-like" evidence="8">
    <location>
        <begin position="62"/>
        <end position="169"/>
    </location>
</feature>
<dbReference type="InterPro" id="IPR013106">
    <property type="entry name" value="Ig_V-set"/>
</dbReference>
<dbReference type="GO" id="GO:0007156">
    <property type="term" value="P:homophilic cell adhesion via plasma membrane adhesion molecules"/>
    <property type="evidence" value="ECO:0007669"/>
    <property type="project" value="TreeGrafter"/>
</dbReference>
<reference evidence="9" key="2">
    <citation type="submission" date="2025-09" db="UniProtKB">
        <authorList>
            <consortium name="Ensembl"/>
        </authorList>
    </citation>
    <scope>IDENTIFICATION</scope>
</reference>
<proteinExistence type="predicted"/>
<dbReference type="Pfam" id="PF07686">
    <property type="entry name" value="V-set"/>
    <property type="match status" value="1"/>
</dbReference>
<evidence type="ECO:0000256" key="5">
    <source>
        <dbReference type="ARBA" id="ARBA00023157"/>
    </source>
</evidence>